<dbReference type="PANTHER" id="PTHR43578:SF3">
    <property type="entry name" value="NADH-QUINONE OXIDOREDUCTASE SUBUNIT F"/>
    <property type="match status" value="1"/>
</dbReference>
<evidence type="ECO:0000259" key="6">
    <source>
        <dbReference type="Pfam" id="PF01512"/>
    </source>
</evidence>
<evidence type="ECO:0000256" key="3">
    <source>
        <dbReference type="ARBA" id="ARBA00022723"/>
    </source>
</evidence>
<sequence length="428" mass="46796">MDFEEKKRTAIKEWESLEQSEIPVIRIGAATSDRAAGALDVIEAFEKELARLNVKARILLTGSVGFGNYEPLVIISKPDYPRICYNNVNSDMVPRLVEGFLIEDDPCMEFALGTLEGDMDTPPHIPELPRSEHELRLLLRNCGFIDPENINHYIALGGYGALNKAFEMNPLEIVEEIKRSGLRGRGGAGFPTGKKLEACYTSSQTPKYVICNADEGDPGAFMDRIVLESDPHAVLEGMIICGYVLNSSKGYIYTRMEYPLAVERLKTAIEQAKELGFLGKNILGSDFCFDIEVFQGAGAFICGESSALMYSIEGKRGFPRVRPPQSIESGFRQKPTQLNNVKTFAFIPVILARGSEHFSSIGSERSKGTAVFALAGKVENVGLVEVPMGTTLEKVIYDIGGGVKDGKKFKGVQIGGPSGGCLPETFLD</sequence>
<dbReference type="SUPFAM" id="SSF52833">
    <property type="entry name" value="Thioredoxin-like"/>
    <property type="match status" value="1"/>
</dbReference>
<keyword evidence="3" id="KW-0479">Metal-binding</keyword>
<gene>
    <name evidence="8" type="ORF">LCGC14_2659600</name>
</gene>
<proteinExistence type="inferred from homology"/>
<keyword evidence="4" id="KW-0408">Iron</keyword>
<dbReference type="Gene3D" id="6.10.250.1450">
    <property type="match status" value="1"/>
</dbReference>
<comment type="similarity">
    <text evidence="1">Belongs to the complex I 51 kDa subunit family.</text>
</comment>
<dbReference type="AlphaFoldDB" id="A0A0F9C2J2"/>
<protein>
    <recommendedName>
        <fullName evidence="9">NADH-ubiquinone oxidoreductase 51kDa subunit FMN-binding domain-containing protein</fullName>
    </recommendedName>
</protein>
<keyword evidence="2" id="KW-0004">4Fe-4S</keyword>
<dbReference type="PANTHER" id="PTHR43578">
    <property type="entry name" value="NADH-QUINONE OXIDOREDUCTASE SUBUNIT F"/>
    <property type="match status" value="1"/>
</dbReference>
<dbReference type="Pfam" id="PF10531">
    <property type="entry name" value="SLBB"/>
    <property type="match status" value="1"/>
</dbReference>
<dbReference type="SUPFAM" id="SSF142984">
    <property type="entry name" value="Nqo1 middle domain-like"/>
    <property type="match status" value="1"/>
</dbReference>
<reference evidence="8" key="1">
    <citation type="journal article" date="2015" name="Nature">
        <title>Complex archaea that bridge the gap between prokaryotes and eukaryotes.</title>
        <authorList>
            <person name="Spang A."/>
            <person name="Saw J.H."/>
            <person name="Jorgensen S.L."/>
            <person name="Zaremba-Niedzwiedzka K."/>
            <person name="Martijn J."/>
            <person name="Lind A.E."/>
            <person name="van Eijk R."/>
            <person name="Schleper C."/>
            <person name="Guy L."/>
            <person name="Ettema T.J."/>
        </authorList>
    </citation>
    <scope>NUCLEOTIDE SEQUENCE</scope>
</reference>
<evidence type="ECO:0000256" key="2">
    <source>
        <dbReference type="ARBA" id="ARBA00022485"/>
    </source>
</evidence>
<organism evidence="8">
    <name type="scientific">marine sediment metagenome</name>
    <dbReference type="NCBI Taxonomy" id="412755"/>
    <lineage>
        <taxon>unclassified sequences</taxon>
        <taxon>metagenomes</taxon>
        <taxon>ecological metagenomes</taxon>
    </lineage>
</organism>
<evidence type="ECO:0000256" key="4">
    <source>
        <dbReference type="ARBA" id="ARBA00023004"/>
    </source>
</evidence>
<dbReference type="EMBL" id="LAZR01046344">
    <property type="protein sequence ID" value="KKK96754.1"/>
    <property type="molecule type" value="Genomic_DNA"/>
</dbReference>
<dbReference type="Pfam" id="PF01512">
    <property type="entry name" value="Complex1_51K"/>
    <property type="match status" value="1"/>
</dbReference>
<dbReference type="GO" id="GO:0046872">
    <property type="term" value="F:metal ion binding"/>
    <property type="evidence" value="ECO:0007669"/>
    <property type="project" value="UniProtKB-KW"/>
</dbReference>
<dbReference type="Gene3D" id="3.40.30.10">
    <property type="entry name" value="Glutaredoxin"/>
    <property type="match status" value="1"/>
</dbReference>
<accession>A0A0F9C2J2</accession>
<name>A0A0F9C2J2_9ZZZZ</name>
<dbReference type="InterPro" id="IPR037225">
    <property type="entry name" value="Nuo51_FMN-bd_sf"/>
</dbReference>
<evidence type="ECO:0000256" key="5">
    <source>
        <dbReference type="ARBA" id="ARBA00023014"/>
    </source>
</evidence>
<feature type="domain" description="Soluble ligand binding" evidence="7">
    <location>
        <begin position="372"/>
        <end position="420"/>
    </location>
</feature>
<dbReference type="FunFam" id="3.40.50.11540:FF:000001">
    <property type="entry name" value="NADH dehydrogenase [ubiquinone] flavoprotein 1, mitochondrial"/>
    <property type="match status" value="1"/>
</dbReference>
<dbReference type="InterPro" id="IPR036249">
    <property type="entry name" value="Thioredoxin-like_sf"/>
</dbReference>
<dbReference type="InterPro" id="IPR011538">
    <property type="entry name" value="Nuo51_FMN-bd"/>
</dbReference>
<dbReference type="SUPFAM" id="SSF142019">
    <property type="entry name" value="Nqo1 FMN-binding domain-like"/>
    <property type="match status" value="1"/>
</dbReference>
<dbReference type="InterPro" id="IPR019554">
    <property type="entry name" value="Soluble_ligand-bd"/>
</dbReference>
<evidence type="ECO:0000259" key="7">
    <source>
        <dbReference type="Pfam" id="PF10531"/>
    </source>
</evidence>
<evidence type="ECO:0000313" key="8">
    <source>
        <dbReference type="EMBL" id="KKK96754.1"/>
    </source>
</evidence>
<feature type="non-terminal residue" evidence="8">
    <location>
        <position position="428"/>
    </location>
</feature>
<dbReference type="Gene3D" id="3.40.50.11540">
    <property type="entry name" value="NADH-ubiquinone oxidoreductase 51kDa subunit"/>
    <property type="match status" value="1"/>
</dbReference>
<evidence type="ECO:0008006" key="9">
    <source>
        <dbReference type="Google" id="ProtNLM"/>
    </source>
</evidence>
<feature type="domain" description="NADH-ubiquinone oxidoreductase 51kDa subunit FMN-binding" evidence="6">
    <location>
        <begin position="177"/>
        <end position="348"/>
    </location>
</feature>
<evidence type="ECO:0000256" key="1">
    <source>
        <dbReference type="ARBA" id="ARBA00007523"/>
    </source>
</evidence>
<dbReference type="Gene3D" id="3.10.20.600">
    <property type="match status" value="1"/>
</dbReference>
<keyword evidence="5" id="KW-0411">Iron-sulfur</keyword>
<dbReference type="GO" id="GO:0051539">
    <property type="term" value="F:4 iron, 4 sulfur cluster binding"/>
    <property type="evidence" value="ECO:0007669"/>
    <property type="project" value="UniProtKB-KW"/>
</dbReference>
<comment type="caution">
    <text evidence="8">The sequence shown here is derived from an EMBL/GenBank/DDBJ whole genome shotgun (WGS) entry which is preliminary data.</text>
</comment>